<sequence>MKSQVWRWVLGLVYIFLVAAIWIASSYVVQSVVDEGVSPFLLTYICNSLFVVYIPLVEIAHYLEDKHGSLLFWRKKKHTISQDSRASEQAIVIDINNEVGPQTNVLNQERDQENVNDNHSEGEVPEEASSAGSMDAKGCWPRKRVAKASLLICPFWFLAQLTFNLSLKYTTVTSNTILSSSSSLFTFLVALVFLREKFTWLKLISVVFCVGGSIIVSLGDSGAESSSRASKPVLGDILALVSAALYAAYTTLIRQKMGSPDEDDDEAQGHASMAQFLGFLGLFNLLIFLPVALVMEFTKLESFSSLTGKEIGLIVGKGMLDNVLSDYLWAKALLLTTTTAATAGLTIQVPLAAIVDSISGHAPHLLDYIGGAAVLVGFAGINITPGALSKTKKADLELESGNMNADDHTDV</sequence>
<dbReference type="Proteomes" id="UP000231279">
    <property type="component" value="Unassembled WGS sequence"/>
</dbReference>
<evidence type="ECO:0000256" key="3">
    <source>
        <dbReference type="ARBA" id="ARBA00022448"/>
    </source>
</evidence>
<dbReference type="PANTHER" id="PTHR23051">
    <property type="entry name" value="SOLUTE CARRIER FAMILY 35, MEMBER F5"/>
    <property type="match status" value="1"/>
</dbReference>
<evidence type="ECO:0000256" key="1">
    <source>
        <dbReference type="ARBA" id="ARBA00004141"/>
    </source>
</evidence>
<keyword evidence="3" id="KW-0813">Transport</keyword>
<dbReference type="InterPro" id="IPR009262">
    <property type="entry name" value="SLC35_F1/F2/F6"/>
</dbReference>
<evidence type="ECO:0000313" key="10">
    <source>
        <dbReference type="Proteomes" id="UP000231279"/>
    </source>
</evidence>
<evidence type="ECO:0000256" key="6">
    <source>
        <dbReference type="ARBA" id="ARBA00023136"/>
    </source>
</evidence>
<dbReference type="GO" id="GO:0022857">
    <property type="term" value="F:transmembrane transporter activity"/>
    <property type="evidence" value="ECO:0007669"/>
    <property type="project" value="InterPro"/>
</dbReference>
<comment type="caution">
    <text evidence="9">The sequence shown here is derived from an EMBL/GenBank/DDBJ whole genome shotgun (WGS) entry which is preliminary data.</text>
</comment>
<comment type="similarity">
    <text evidence="2">Belongs to the SLC35F solute transporter family.</text>
</comment>
<feature type="transmembrane region" description="Helical" evidence="8">
    <location>
        <begin position="233"/>
        <end position="253"/>
    </location>
</feature>
<evidence type="ECO:0000256" key="4">
    <source>
        <dbReference type="ARBA" id="ARBA00022692"/>
    </source>
</evidence>
<dbReference type="GO" id="GO:0016020">
    <property type="term" value="C:membrane"/>
    <property type="evidence" value="ECO:0007669"/>
    <property type="project" value="UniProtKB-SubCell"/>
</dbReference>
<organism evidence="9 10">
    <name type="scientific">Handroanthus impetiginosus</name>
    <dbReference type="NCBI Taxonomy" id="429701"/>
    <lineage>
        <taxon>Eukaryota</taxon>
        <taxon>Viridiplantae</taxon>
        <taxon>Streptophyta</taxon>
        <taxon>Embryophyta</taxon>
        <taxon>Tracheophyta</taxon>
        <taxon>Spermatophyta</taxon>
        <taxon>Magnoliopsida</taxon>
        <taxon>eudicotyledons</taxon>
        <taxon>Gunneridae</taxon>
        <taxon>Pentapetalae</taxon>
        <taxon>asterids</taxon>
        <taxon>lamiids</taxon>
        <taxon>Lamiales</taxon>
        <taxon>Bignoniaceae</taxon>
        <taxon>Crescentiina</taxon>
        <taxon>Tabebuia alliance</taxon>
        <taxon>Handroanthus</taxon>
    </lineage>
</organism>
<feature type="transmembrane region" description="Helical" evidence="8">
    <location>
        <begin position="41"/>
        <end position="63"/>
    </location>
</feature>
<dbReference type="Pfam" id="PF06027">
    <property type="entry name" value="SLC35F"/>
    <property type="match status" value="1"/>
</dbReference>
<feature type="region of interest" description="Disordered" evidence="7">
    <location>
        <begin position="113"/>
        <end position="135"/>
    </location>
</feature>
<feature type="transmembrane region" description="Helical" evidence="8">
    <location>
        <begin position="274"/>
        <end position="295"/>
    </location>
</feature>
<proteinExistence type="inferred from homology"/>
<dbReference type="Gene3D" id="1.10.3730.20">
    <property type="match status" value="1"/>
</dbReference>
<comment type="subcellular location">
    <subcellularLocation>
        <location evidence="1">Membrane</location>
        <topology evidence="1">Multi-pass membrane protein</topology>
    </subcellularLocation>
</comment>
<feature type="transmembrane region" description="Helical" evidence="8">
    <location>
        <begin position="200"/>
        <end position="218"/>
    </location>
</feature>
<protein>
    <submittedName>
        <fullName evidence="9">Putative membrane protein</fullName>
    </submittedName>
</protein>
<evidence type="ECO:0000256" key="7">
    <source>
        <dbReference type="SAM" id="MobiDB-lite"/>
    </source>
</evidence>
<gene>
    <name evidence="9" type="ORF">CDL12_08528</name>
</gene>
<feature type="transmembrane region" description="Helical" evidence="8">
    <location>
        <begin position="175"/>
        <end position="193"/>
    </location>
</feature>
<evidence type="ECO:0000256" key="2">
    <source>
        <dbReference type="ARBA" id="ARBA00007863"/>
    </source>
</evidence>
<evidence type="ECO:0000256" key="5">
    <source>
        <dbReference type="ARBA" id="ARBA00022989"/>
    </source>
</evidence>
<dbReference type="AlphaFoldDB" id="A0A2G9HMR1"/>
<keyword evidence="5 8" id="KW-1133">Transmembrane helix</keyword>
<keyword evidence="4 8" id="KW-0812">Transmembrane</keyword>
<dbReference type="SUPFAM" id="SSF103481">
    <property type="entry name" value="Multidrug resistance efflux transporter EmrE"/>
    <property type="match status" value="1"/>
</dbReference>
<dbReference type="InterPro" id="IPR037185">
    <property type="entry name" value="EmrE-like"/>
</dbReference>
<feature type="transmembrane region" description="Helical" evidence="8">
    <location>
        <begin position="328"/>
        <end position="353"/>
    </location>
</feature>
<keyword evidence="6 8" id="KW-0472">Membrane</keyword>
<accession>A0A2G9HMR1</accession>
<name>A0A2G9HMR1_9LAMI</name>
<dbReference type="PANTHER" id="PTHR23051:SF0">
    <property type="entry name" value="SOLUTE CARRIER FAMILY 35 MEMBER F5"/>
    <property type="match status" value="1"/>
</dbReference>
<evidence type="ECO:0000313" key="9">
    <source>
        <dbReference type="EMBL" id="PIN18801.1"/>
    </source>
</evidence>
<feature type="transmembrane region" description="Helical" evidence="8">
    <location>
        <begin position="7"/>
        <end position="29"/>
    </location>
</feature>
<evidence type="ECO:0000256" key="8">
    <source>
        <dbReference type="SAM" id="Phobius"/>
    </source>
</evidence>
<feature type="compositionally biased region" description="Basic and acidic residues" evidence="7">
    <location>
        <begin position="113"/>
        <end position="122"/>
    </location>
</feature>
<reference evidence="10" key="1">
    <citation type="journal article" date="2018" name="Gigascience">
        <title>Genome assembly of the Pink Ipe (Handroanthus impetiginosus, Bignoniaceae), a highly valued, ecologically keystone Neotropical timber forest tree.</title>
        <authorList>
            <person name="Silva-Junior O.B."/>
            <person name="Grattapaglia D."/>
            <person name="Novaes E."/>
            <person name="Collevatti R.G."/>
        </authorList>
    </citation>
    <scope>NUCLEOTIDE SEQUENCE [LARGE SCALE GENOMIC DNA]</scope>
    <source>
        <strain evidence="10">cv. UFG-1</strain>
    </source>
</reference>
<feature type="transmembrane region" description="Helical" evidence="8">
    <location>
        <begin position="365"/>
        <end position="383"/>
    </location>
</feature>
<dbReference type="OrthoDB" id="1436450at2759"/>
<keyword evidence="10" id="KW-1185">Reference proteome</keyword>
<dbReference type="EMBL" id="NKXS01001397">
    <property type="protein sequence ID" value="PIN18801.1"/>
    <property type="molecule type" value="Genomic_DNA"/>
</dbReference>
<feature type="transmembrane region" description="Helical" evidence="8">
    <location>
        <begin position="145"/>
        <end position="163"/>
    </location>
</feature>